<comment type="caution">
    <text evidence="8">The sequence shown here is derived from an EMBL/GenBank/DDBJ whole genome shotgun (WGS) entry which is preliminary data.</text>
</comment>
<keyword evidence="6" id="KW-0325">Glycoprotein</keyword>
<evidence type="ECO:0000256" key="3">
    <source>
        <dbReference type="ARBA" id="ARBA00022729"/>
    </source>
</evidence>
<evidence type="ECO:0000256" key="4">
    <source>
        <dbReference type="ARBA" id="ARBA00023026"/>
    </source>
</evidence>
<dbReference type="InterPro" id="IPR050430">
    <property type="entry name" value="Peptidase_S1"/>
</dbReference>
<dbReference type="InterPro" id="IPR043504">
    <property type="entry name" value="Peptidase_S1_PA_chymotrypsin"/>
</dbReference>
<keyword evidence="4" id="KW-0843">Virulence</keyword>
<dbReference type="GO" id="GO:0005576">
    <property type="term" value="C:extracellular region"/>
    <property type="evidence" value="ECO:0007669"/>
    <property type="project" value="UniProtKB-SubCell"/>
</dbReference>
<feature type="domain" description="Peptidase S1" evidence="7">
    <location>
        <begin position="46"/>
        <end position="155"/>
    </location>
</feature>
<dbReference type="InterPro" id="IPR001254">
    <property type="entry name" value="Trypsin_dom"/>
</dbReference>
<dbReference type="InterPro" id="IPR009003">
    <property type="entry name" value="Peptidase_S1_PA"/>
</dbReference>
<keyword evidence="9" id="KW-1185">Reference proteome</keyword>
<dbReference type="PANTHER" id="PTHR24276:SF98">
    <property type="entry name" value="FI18310P1-RELATED"/>
    <property type="match status" value="1"/>
</dbReference>
<name>A0A9W6TJ23_9STRA</name>
<evidence type="ECO:0000313" key="8">
    <source>
        <dbReference type="EMBL" id="GMF14229.1"/>
    </source>
</evidence>
<accession>A0A9W6TJ23</accession>
<keyword evidence="2" id="KW-0964">Secreted</keyword>
<evidence type="ECO:0000256" key="2">
    <source>
        <dbReference type="ARBA" id="ARBA00022525"/>
    </source>
</evidence>
<evidence type="ECO:0000256" key="6">
    <source>
        <dbReference type="ARBA" id="ARBA00023180"/>
    </source>
</evidence>
<dbReference type="Gene3D" id="2.40.10.10">
    <property type="entry name" value="Trypsin-like serine proteases"/>
    <property type="match status" value="1"/>
</dbReference>
<dbReference type="OrthoDB" id="126896at2759"/>
<keyword evidence="3" id="KW-0732">Signal</keyword>
<dbReference type="AlphaFoldDB" id="A0A9W6TJ23"/>
<evidence type="ECO:0000256" key="5">
    <source>
        <dbReference type="ARBA" id="ARBA00023157"/>
    </source>
</evidence>
<evidence type="ECO:0000256" key="1">
    <source>
        <dbReference type="ARBA" id="ARBA00004613"/>
    </source>
</evidence>
<evidence type="ECO:0000259" key="7">
    <source>
        <dbReference type="Pfam" id="PF00089"/>
    </source>
</evidence>
<dbReference type="PANTHER" id="PTHR24276">
    <property type="entry name" value="POLYSERASE-RELATED"/>
    <property type="match status" value="1"/>
</dbReference>
<sequence length="168" mass="18101">MQPTTAPLQANFTIPFLGEIMLNAYYAVIKEDGIDVCCCLDVLTGARAYFTGLSSTKGGSNRCAGSISPTHVLTTSGCMSRDIRWAFVGARHYNKTEDGEAIKVVAIFSHPKAVGDSNDFMVLKLESPSSIKPVALTMANCTDTTVGEWADAIGWKFIAELNDSVPER</sequence>
<dbReference type="GO" id="GO:0006508">
    <property type="term" value="P:proteolysis"/>
    <property type="evidence" value="ECO:0007669"/>
    <property type="project" value="InterPro"/>
</dbReference>
<dbReference type="Pfam" id="PF00089">
    <property type="entry name" value="Trypsin"/>
    <property type="match status" value="1"/>
</dbReference>
<reference evidence="8" key="1">
    <citation type="submission" date="2023-04" db="EMBL/GenBank/DDBJ databases">
        <title>Phytophthora lilii NBRC 32176.</title>
        <authorList>
            <person name="Ichikawa N."/>
            <person name="Sato H."/>
            <person name="Tonouchi N."/>
        </authorList>
    </citation>
    <scope>NUCLEOTIDE SEQUENCE</scope>
    <source>
        <strain evidence="8">NBRC 32176</strain>
    </source>
</reference>
<organism evidence="8 9">
    <name type="scientific">Phytophthora lilii</name>
    <dbReference type="NCBI Taxonomy" id="2077276"/>
    <lineage>
        <taxon>Eukaryota</taxon>
        <taxon>Sar</taxon>
        <taxon>Stramenopiles</taxon>
        <taxon>Oomycota</taxon>
        <taxon>Peronosporomycetes</taxon>
        <taxon>Peronosporales</taxon>
        <taxon>Peronosporaceae</taxon>
        <taxon>Phytophthora</taxon>
    </lineage>
</organism>
<protein>
    <submittedName>
        <fullName evidence="8">Unnamed protein product</fullName>
    </submittedName>
</protein>
<dbReference type="EMBL" id="BSXW01000187">
    <property type="protein sequence ID" value="GMF14229.1"/>
    <property type="molecule type" value="Genomic_DNA"/>
</dbReference>
<proteinExistence type="predicted"/>
<dbReference type="SUPFAM" id="SSF50494">
    <property type="entry name" value="Trypsin-like serine proteases"/>
    <property type="match status" value="1"/>
</dbReference>
<keyword evidence="5" id="KW-1015">Disulfide bond</keyword>
<dbReference type="Proteomes" id="UP001165083">
    <property type="component" value="Unassembled WGS sequence"/>
</dbReference>
<dbReference type="GO" id="GO:0004252">
    <property type="term" value="F:serine-type endopeptidase activity"/>
    <property type="evidence" value="ECO:0007669"/>
    <property type="project" value="InterPro"/>
</dbReference>
<comment type="subcellular location">
    <subcellularLocation>
        <location evidence="1">Secreted</location>
    </subcellularLocation>
</comment>
<gene>
    <name evidence="8" type="ORF">Plil01_000461200</name>
</gene>
<evidence type="ECO:0000313" key="9">
    <source>
        <dbReference type="Proteomes" id="UP001165083"/>
    </source>
</evidence>